<name>A0ABQ3AUI8_9ACTN</name>
<comment type="caution">
    <text evidence="2">The sequence shown here is derived from an EMBL/GenBank/DDBJ whole genome shotgun (WGS) entry which is preliminary data.</text>
</comment>
<feature type="region of interest" description="Disordered" evidence="1">
    <location>
        <begin position="34"/>
        <end position="56"/>
    </location>
</feature>
<feature type="compositionally biased region" description="Basic and acidic residues" evidence="1">
    <location>
        <begin position="34"/>
        <end position="43"/>
    </location>
</feature>
<accession>A0ABQ3AUI8</accession>
<dbReference type="GeneID" id="96294760"/>
<gene>
    <name evidence="2" type="ORF">GCM10010326_68910</name>
</gene>
<sequence length="56" mass="6485">MGVFKWMRDRTEAKMEESRVKAYEKAVARGASEAEAKAAGERAAKRRRRIRRVNMS</sequence>
<dbReference type="EMBL" id="BMUU01000017">
    <property type="protein sequence ID" value="GGY64400.1"/>
    <property type="molecule type" value="Genomic_DNA"/>
</dbReference>
<keyword evidence="3" id="KW-1185">Reference proteome</keyword>
<organism evidence="2 3">
    <name type="scientific">Streptomyces xanthochromogenes</name>
    <dbReference type="NCBI Taxonomy" id="67384"/>
    <lineage>
        <taxon>Bacteria</taxon>
        <taxon>Bacillati</taxon>
        <taxon>Actinomycetota</taxon>
        <taxon>Actinomycetes</taxon>
        <taxon>Kitasatosporales</taxon>
        <taxon>Streptomycetaceae</taxon>
        <taxon>Streptomyces</taxon>
    </lineage>
</organism>
<evidence type="ECO:0000313" key="3">
    <source>
        <dbReference type="Proteomes" id="UP000600946"/>
    </source>
</evidence>
<reference evidence="3" key="1">
    <citation type="journal article" date="2019" name="Int. J. Syst. Evol. Microbiol.">
        <title>The Global Catalogue of Microorganisms (GCM) 10K type strain sequencing project: providing services to taxonomists for standard genome sequencing and annotation.</title>
        <authorList>
            <consortium name="The Broad Institute Genomics Platform"/>
            <consortium name="The Broad Institute Genome Sequencing Center for Infectious Disease"/>
            <person name="Wu L."/>
            <person name="Ma J."/>
        </authorList>
    </citation>
    <scope>NUCLEOTIDE SEQUENCE [LARGE SCALE GENOMIC DNA]</scope>
    <source>
        <strain evidence="3">JCM 4594</strain>
    </source>
</reference>
<protein>
    <recommendedName>
        <fullName evidence="4">Antitoxin</fullName>
    </recommendedName>
</protein>
<evidence type="ECO:0000256" key="1">
    <source>
        <dbReference type="SAM" id="MobiDB-lite"/>
    </source>
</evidence>
<dbReference type="RefSeq" id="WP_190029160.1">
    <property type="nucleotide sequence ID" value="NZ_BMUU01000017.1"/>
</dbReference>
<dbReference type="Proteomes" id="UP000600946">
    <property type="component" value="Unassembled WGS sequence"/>
</dbReference>
<proteinExistence type="predicted"/>
<evidence type="ECO:0008006" key="4">
    <source>
        <dbReference type="Google" id="ProtNLM"/>
    </source>
</evidence>
<evidence type="ECO:0000313" key="2">
    <source>
        <dbReference type="EMBL" id="GGY64400.1"/>
    </source>
</evidence>
<feature type="compositionally biased region" description="Basic residues" evidence="1">
    <location>
        <begin position="44"/>
        <end position="56"/>
    </location>
</feature>